<comment type="similarity">
    <text evidence="1">Belongs to the PPR family. PCMP-H subfamily.</text>
</comment>
<sequence>MALAIARQAVFLENSHNTTILLKLLNSTTTSLSKTQQAHSQIITTGLFTHTYFTTKLLSLYANGQYFSQATLLLDSIPNPDIFSFTTLISACSKSHQYNHVFCAFRQMLCFGFLPDKYIFPSVIKACSGISALGIGRQVHSFVSVTGFGLDTFVQSSLVHMYVKCGEMNDAHRVFDRMLDKSVVCWSALVAGYARNGYIDKAKDKNGLFYESLVMLQKMHLEGFKPDGTTISCVLSVVGDLEGLEMGIQIHGYVLKQALQSDKWVVSALLDMYGKCRCPSAMMRVFNELPQMEVASCNALVAGLSRNGLVEDALNVFKHFKEKKIELNVVSWTSMIASCTQNGKDIEALQLFREMQLSGVKPNAVTIPCLLPACANIAALMHGKAAHCFSIRKGISSDVYVGSALIDMYGKCGRIVDSRHCFDRLPTQNLVCWNAIMCGYAMHGMAREAIGIFNLMQENGHKPDFISFTCVLSACCQGGLTEEGLQYFEKMSEEYGIKARMEHYACITTLLSRAGRLQEAYDMIKEMPFEPDACVWGALLSSCRVHGNVSLGEVAAEKLFKLEPSNAGNYVLLSNIYATKGMWKEVNRVRDAMSSMGLTKNPGCSWIEIKNKVYTLLAGDRSHPQMAQIIERLERLNMEMKKSGYLPDTNFVLQDVEQQDKENILCGHSEKLAVGLGLLCTPPGSALRVIKNLRICGDCHSVIKFISMYEKREIFVRDTNRFHHFKDGMCSCGDYW</sequence>
<evidence type="ECO:0000313" key="6">
    <source>
        <dbReference type="Proteomes" id="UP000230069"/>
    </source>
</evidence>
<dbReference type="PANTHER" id="PTHR47926:SF386">
    <property type="entry name" value="PENTATRICOPEPTIDE REPEAT-CONTAINING PROTEIN"/>
    <property type="match status" value="1"/>
</dbReference>
<dbReference type="InParanoid" id="A0A2G5CGH0"/>
<gene>
    <name evidence="5" type="ORF">AQUCO_05600075v1</name>
</gene>
<dbReference type="EMBL" id="KZ305073">
    <property type="protein sequence ID" value="PIA30384.1"/>
    <property type="molecule type" value="Genomic_DNA"/>
</dbReference>
<dbReference type="Pfam" id="PF14432">
    <property type="entry name" value="DYW_deaminase"/>
    <property type="match status" value="1"/>
</dbReference>
<dbReference type="Proteomes" id="UP000230069">
    <property type="component" value="Unassembled WGS sequence"/>
</dbReference>
<reference evidence="5 6" key="1">
    <citation type="submission" date="2017-09" db="EMBL/GenBank/DDBJ databases">
        <title>WGS assembly of Aquilegia coerulea Goldsmith.</title>
        <authorList>
            <person name="Hodges S."/>
            <person name="Kramer E."/>
            <person name="Nordborg M."/>
            <person name="Tomkins J."/>
            <person name="Borevitz J."/>
            <person name="Derieg N."/>
            <person name="Yan J."/>
            <person name="Mihaltcheva S."/>
            <person name="Hayes R.D."/>
            <person name="Rokhsar D."/>
        </authorList>
    </citation>
    <scope>NUCLEOTIDE SEQUENCE [LARGE SCALE GENOMIC DNA]</scope>
    <source>
        <strain evidence="6">cv. Goldsmith</strain>
    </source>
</reference>
<feature type="repeat" description="PPR" evidence="3">
    <location>
        <begin position="328"/>
        <end position="362"/>
    </location>
</feature>
<dbReference type="PANTHER" id="PTHR47926">
    <property type="entry name" value="PENTATRICOPEPTIDE REPEAT-CONTAINING PROTEIN"/>
    <property type="match status" value="1"/>
</dbReference>
<dbReference type="OrthoDB" id="428658at2759"/>
<dbReference type="InterPro" id="IPR046849">
    <property type="entry name" value="E2_motif"/>
</dbReference>
<dbReference type="GO" id="GO:0009451">
    <property type="term" value="P:RNA modification"/>
    <property type="evidence" value="ECO:0007669"/>
    <property type="project" value="InterPro"/>
</dbReference>
<feature type="repeat" description="PPR" evidence="3">
    <location>
        <begin position="464"/>
        <end position="494"/>
    </location>
</feature>
<dbReference type="FunFam" id="1.25.40.10:FF:000144">
    <property type="entry name" value="Pentatricopeptide repeat-containing protein, mitochondrial"/>
    <property type="match status" value="1"/>
</dbReference>
<dbReference type="Pfam" id="PF13041">
    <property type="entry name" value="PPR_2"/>
    <property type="match status" value="2"/>
</dbReference>
<name>A0A2G5CGH0_AQUCA</name>
<dbReference type="FunFam" id="1.25.40.10:FF:000285">
    <property type="entry name" value="Pentatricopeptide repeat-containing protein, chloroplastic"/>
    <property type="match status" value="1"/>
</dbReference>
<dbReference type="FunFam" id="1.25.40.10:FF:000598">
    <property type="entry name" value="pentatricopeptide repeat-containing protein At1g20230 isoform X2"/>
    <property type="match status" value="1"/>
</dbReference>
<dbReference type="InterPro" id="IPR046960">
    <property type="entry name" value="PPR_At4g14850-like_plant"/>
</dbReference>
<proteinExistence type="inferred from homology"/>
<evidence type="ECO:0000256" key="1">
    <source>
        <dbReference type="ARBA" id="ARBA00006643"/>
    </source>
</evidence>
<feature type="repeat" description="PPR" evidence="3">
    <location>
        <begin position="293"/>
        <end position="327"/>
    </location>
</feature>
<organism evidence="5 6">
    <name type="scientific">Aquilegia coerulea</name>
    <name type="common">Rocky mountain columbine</name>
    <dbReference type="NCBI Taxonomy" id="218851"/>
    <lineage>
        <taxon>Eukaryota</taxon>
        <taxon>Viridiplantae</taxon>
        <taxon>Streptophyta</taxon>
        <taxon>Embryophyta</taxon>
        <taxon>Tracheophyta</taxon>
        <taxon>Spermatophyta</taxon>
        <taxon>Magnoliopsida</taxon>
        <taxon>Ranunculales</taxon>
        <taxon>Ranunculaceae</taxon>
        <taxon>Thalictroideae</taxon>
        <taxon>Aquilegia</taxon>
    </lineage>
</organism>
<keyword evidence="6" id="KW-1185">Reference proteome</keyword>
<dbReference type="GO" id="GO:0008270">
    <property type="term" value="F:zinc ion binding"/>
    <property type="evidence" value="ECO:0007669"/>
    <property type="project" value="InterPro"/>
</dbReference>
<dbReference type="Pfam" id="PF20430">
    <property type="entry name" value="Eplus_motif"/>
    <property type="match status" value="1"/>
</dbReference>
<accession>A0A2G5CGH0</accession>
<keyword evidence="2" id="KW-0677">Repeat</keyword>
<evidence type="ECO:0000256" key="3">
    <source>
        <dbReference type="PROSITE-ProRule" id="PRU00708"/>
    </source>
</evidence>
<dbReference type="GO" id="GO:0003723">
    <property type="term" value="F:RNA binding"/>
    <property type="evidence" value="ECO:0007669"/>
    <property type="project" value="InterPro"/>
</dbReference>
<feature type="repeat" description="PPR" evidence="3">
    <location>
        <begin position="429"/>
        <end position="463"/>
    </location>
</feature>
<evidence type="ECO:0000259" key="4">
    <source>
        <dbReference type="Pfam" id="PF14432"/>
    </source>
</evidence>
<dbReference type="FunFam" id="1.25.40.10:FF:000366">
    <property type="entry name" value="Pentatricopeptide (PPR) repeat-containing protein"/>
    <property type="match status" value="1"/>
</dbReference>
<evidence type="ECO:0000256" key="2">
    <source>
        <dbReference type="ARBA" id="ARBA00022737"/>
    </source>
</evidence>
<protein>
    <recommendedName>
        <fullName evidence="4">DYW domain-containing protein</fullName>
    </recommendedName>
</protein>
<dbReference type="InterPro" id="IPR002885">
    <property type="entry name" value="PPR_rpt"/>
</dbReference>
<feature type="domain" description="DYW" evidence="4">
    <location>
        <begin position="644"/>
        <end position="736"/>
    </location>
</feature>
<dbReference type="InterPro" id="IPR032867">
    <property type="entry name" value="DYW_dom"/>
</dbReference>
<dbReference type="InterPro" id="IPR046848">
    <property type="entry name" value="E_motif"/>
</dbReference>
<evidence type="ECO:0000313" key="5">
    <source>
        <dbReference type="EMBL" id="PIA30384.1"/>
    </source>
</evidence>
<feature type="repeat" description="PPR" evidence="3">
    <location>
        <begin position="151"/>
        <end position="185"/>
    </location>
</feature>
<dbReference type="Pfam" id="PF01535">
    <property type="entry name" value="PPR"/>
    <property type="match status" value="5"/>
</dbReference>
<dbReference type="FunCoup" id="A0A2G5CGH0">
    <property type="interactions" value="300"/>
</dbReference>
<dbReference type="InterPro" id="IPR011990">
    <property type="entry name" value="TPR-like_helical_dom_sf"/>
</dbReference>
<dbReference type="AlphaFoldDB" id="A0A2G5CGH0"/>
<dbReference type="STRING" id="218851.A0A2G5CGH0"/>
<dbReference type="PROSITE" id="PS51375">
    <property type="entry name" value="PPR"/>
    <property type="match status" value="6"/>
</dbReference>
<feature type="repeat" description="PPR" evidence="3">
    <location>
        <begin position="81"/>
        <end position="115"/>
    </location>
</feature>
<dbReference type="NCBIfam" id="TIGR00756">
    <property type="entry name" value="PPR"/>
    <property type="match status" value="6"/>
</dbReference>
<dbReference type="Pfam" id="PF20431">
    <property type="entry name" value="E_motif"/>
    <property type="match status" value="1"/>
</dbReference>
<dbReference type="Gene3D" id="1.25.40.10">
    <property type="entry name" value="Tetratricopeptide repeat domain"/>
    <property type="match status" value="5"/>
</dbReference>